<name>A0A8H3G9W5_9LECA</name>
<evidence type="ECO:0000313" key="2">
    <source>
        <dbReference type="EMBL" id="CAF9937484.1"/>
    </source>
</evidence>
<dbReference type="Proteomes" id="UP000664203">
    <property type="component" value="Unassembled WGS sequence"/>
</dbReference>
<reference evidence="2" key="1">
    <citation type="submission" date="2021-03" db="EMBL/GenBank/DDBJ databases">
        <authorList>
            <person name="Tagirdzhanova G."/>
        </authorList>
    </citation>
    <scope>NUCLEOTIDE SEQUENCE</scope>
</reference>
<keyword evidence="1" id="KW-0472">Membrane</keyword>
<feature type="transmembrane region" description="Helical" evidence="1">
    <location>
        <begin position="49"/>
        <end position="68"/>
    </location>
</feature>
<organism evidence="2 3">
    <name type="scientific">Alectoria fallacina</name>
    <dbReference type="NCBI Taxonomy" id="1903189"/>
    <lineage>
        <taxon>Eukaryota</taxon>
        <taxon>Fungi</taxon>
        <taxon>Dikarya</taxon>
        <taxon>Ascomycota</taxon>
        <taxon>Pezizomycotina</taxon>
        <taxon>Lecanoromycetes</taxon>
        <taxon>OSLEUM clade</taxon>
        <taxon>Lecanoromycetidae</taxon>
        <taxon>Lecanorales</taxon>
        <taxon>Lecanorineae</taxon>
        <taxon>Parmeliaceae</taxon>
        <taxon>Alectoria</taxon>
    </lineage>
</organism>
<keyword evidence="1" id="KW-0812">Transmembrane</keyword>
<evidence type="ECO:0000313" key="3">
    <source>
        <dbReference type="Proteomes" id="UP000664203"/>
    </source>
</evidence>
<dbReference type="EMBL" id="CAJPDR010000474">
    <property type="protein sequence ID" value="CAF9937484.1"/>
    <property type="molecule type" value="Genomic_DNA"/>
</dbReference>
<keyword evidence="1" id="KW-1133">Transmembrane helix</keyword>
<proteinExistence type="predicted"/>
<protein>
    <submittedName>
        <fullName evidence="2">Uncharacterized protein</fullName>
    </submittedName>
</protein>
<sequence>MKGDITILRPIFDAMSSTLFAGSPLANVTHVKASFERSAMAMFAVAQTYWIELASILVLCLLLCLGFFGTSISRRKQPSNTEHPADIQRRLLEDSPGHLSSYAETKHHLVAGIGDKSPHVQEIGQFSREWEGFPLSRDTLLALYENISVTQTDTTEVSEKDTAVSWQPRRSGRTRKATSRFEESWYNGRLQALGSALGSDTTVRLEN</sequence>
<accession>A0A8H3G9W5</accession>
<comment type="caution">
    <text evidence="2">The sequence shown here is derived from an EMBL/GenBank/DDBJ whole genome shotgun (WGS) entry which is preliminary data.</text>
</comment>
<gene>
    <name evidence="2" type="ORF">ALECFALPRED_007272</name>
</gene>
<dbReference type="AlphaFoldDB" id="A0A8H3G9W5"/>
<keyword evidence="3" id="KW-1185">Reference proteome</keyword>
<evidence type="ECO:0000256" key="1">
    <source>
        <dbReference type="SAM" id="Phobius"/>
    </source>
</evidence>